<name>A0A6G1E8X8_9ORYZ</name>
<evidence type="ECO:0000313" key="2">
    <source>
        <dbReference type="EMBL" id="KAF0920894.1"/>
    </source>
</evidence>
<feature type="transmembrane region" description="Helical" evidence="1">
    <location>
        <begin position="12"/>
        <end position="33"/>
    </location>
</feature>
<sequence>EELAASGRPWLVFAGACLAGCLFLVGLLSRRVWWLQSSPWRHSDLNFGGRRSGRDFSGN</sequence>
<comment type="caution">
    <text evidence="2">The sequence shown here is derived from an EMBL/GenBank/DDBJ whole genome shotgun (WGS) entry which is preliminary data.</text>
</comment>
<keyword evidence="1" id="KW-0812">Transmembrane</keyword>
<proteinExistence type="predicted"/>
<feature type="non-terminal residue" evidence="2">
    <location>
        <position position="1"/>
    </location>
</feature>
<dbReference type="Proteomes" id="UP000479710">
    <property type="component" value="Unassembled WGS sequence"/>
</dbReference>
<protein>
    <submittedName>
        <fullName evidence="2">Uncharacterized protein</fullName>
    </submittedName>
</protein>
<keyword evidence="1" id="KW-1133">Transmembrane helix</keyword>
<accession>A0A6G1E8X8</accession>
<reference evidence="2 3" key="1">
    <citation type="submission" date="2019-11" db="EMBL/GenBank/DDBJ databases">
        <title>Whole genome sequence of Oryza granulata.</title>
        <authorList>
            <person name="Li W."/>
        </authorList>
    </citation>
    <scope>NUCLEOTIDE SEQUENCE [LARGE SCALE GENOMIC DNA]</scope>
    <source>
        <strain evidence="3">cv. Menghai</strain>
        <tissue evidence="2">Leaf</tissue>
    </source>
</reference>
<dbReference type="AlphaFoldDB" id="A0A6G1E8X8"/>
<evidence type="ECO:0000256" key="1">
    <source>
        <dbReference type="SAM" id="Phobius"/>
    </source>
</evidence>
<dbReference type="EMBL" id="SPHZ02000005">
    <property type="protein sequence ID" value="KAF0920894.1"/>
    <property type="molecule type" value="Genomic_DNA"/>
</dbReference>
<evidence type="ECO:0000313" key="3">
    <source>
        <dbReference type="Proteomes" id="UP000479710"/>
    </source>
</evidence>
<organism evidence="2 3">
    <name type="scientific">Oryza meyeriana var. granulata</name>
    <dbReference type="NCBI Taxonomy" id="110450"/>
    <lineage>
        <taxon>Eukaryota</taxon>
        <taxon>Viridiplantae</taxon>
        <taxon>Streptophyta</taxon>
        <taxon>Embryophyta</taxon>
        <taxon>Tracheophyta</taxon>
        <taxon>Spermatophyta</taxon>
        <taxon>Magnoliopsida</taxon>
        <taxon>Liliopsida</taxon>
        <taxon>Poales</taxon>
        <taxon>Poaceae</taxon>
        <taxon>BOP clade</taxon>
        <taxon>Oryzoideae</taxon>
        <taxon>Oryzeae</taxon>
        <taxon>Oryzinae</taxon>
        <taxon>Oryza</taxon>
        <taxon>Oryza meyeriana</taxon>
    </lineage>
</organism>
<gene>
    <name evidence="2" type="ORF">E2562_037567</name>
</gene>
<keyword evidence="3" id="KW-1185">Reference proteome</keyword>
<keyword evidence="1" id="KW-0472">Membrane</keyword>